<dbReference type="Proteomes" id="UP000533598">
    <property type="component" value="Unassembled WGS sequence"/>
</dbReference>
<evidence type="ECO:0000313" key="3">
    <source>
        <dbReference type="EMBL" id="MBB4682449.1"/>
    </source>
</evidence>
<dbReference type="EMBL" id="JACHMH010000001">
    <property type="protein sequence ID" value="MBB4682449.1"/>
    <property type="molecule type" value="Genomic_DNA"/>
</dbReference>
<accession>A0A7W7G0N5</accession>
<feature type="domain" description="3-keto-alpha-glucoside-1,2-lyase/3-keto-2-hydroxy-glucal hydratase" evidence="2">
    <location>
        <begin position="31"/>
        <end position="211"/>
    </location>
</feature>
<evidence type="ECO:0000256" key="1">
    <source>
        <dbReference type="SAM" id="SignalP"/>
    </source>
</evidence>
<protein>
    <recommendedName>
        <fullName evidence="2">3-keto-alpha-glucoside-1,2-lyase/3-keto-2-hydroxy-glucal hydratase domain-containing protein</fullName>
    </recommendedName>
</protein>
<organism evidence="3 4">
    <name type="scientific">Crossiella cryophila</name>
    <dbReference type="NCBI Taxonomy" id="43355"/>
    <lineage>
        <taxon>Bacteria</taxon>
        <taxon>Bacillati</taxon>
        <taxon>Actinomycetota</taxon>
        <taxon>Actinomycetes</taxon>
        <taxon>Pseudonocardiales</taxon>
        <taxon>Pseudonocardiaceae</taxon>
        <taxon>Crossiella</taxon>
    </lineage>
</organism>
<dbReference type="AlphaFoldDB" id="A0A7W7G0N5"/>
<evidence type="ECO:0000259" key="2">
    <source>
        <dbReference type="Pfam" id="PF06439"/>
    </source>
</evidence>
<dbReference type="GO" id="GO:0016787">
    <property type="term" value="F:hydrolase activity"/>
    <property type="evidence" value="ECO:0007669"/>
    <property type="project" value="InterPro"/>
</dbReference>
<feature type="signal peptide" evidence="1">
    <location>
        <begin position="1"/>
        <end position="26"/>
    </location>
</feature>
<keyword evidence="1" id="KW-0732">Signal</keyword>
<dbReference type="InterPro" id="IPR010496">
    <property type="entry name" value="AL/BT2_dom"/>
</dbReference>
<name>A0A7W7G0N5_9PSEU</name>
<dbReference type="Pfam" id="PF06439">
    <property type="entry name" value="3keto-disac_hyd"/>
    <property type="match status" value="1"/>
</dbReference>
<reference evidence="3 4" key="1">
    <citation type="submission" date="2020-08" db="EMBL/GenBank/DDBJ databases">
        <title>Sequencing the genomes of 1000 actinobacteria strains.</title>
        <authorList>
            <person name="Klenk H.-P."/>
        </authorList>
    </citation>
    <scope>NUCLEOTIDE SEQUENCE [LARGE SCALE GENOMIC DNA]</scope>
    <source>
        <strain evidence="3 4">DSM 44230</strain>
    </source>
</reference>
<evidence type="ECO:0000313" key="4">
    <source>
        <dbReference type="Proteomes" id="UP000533598"/>
    </source>
</evidence>
<proteinExistence type="predicted"/>
<comment type="caution">
    <text evidence="3">The sequence shown here is derived from an EMBL/GenBank/DDBJ whole genome shotgun (WGS) entry which is preliminary data.</text>
</comment>
<dbReference type="RefSeq" id="WP_185009765.1">
    <property type="nucleotide sequence ID" value="NZ_BAAAUI010000007.1"/>
</dbReference>
<sequence>MLRRPLWTLLAGIVLLGTAFATPAAADPVLKPMFDGKTLDGWTASKPGEYLVKDGAIHSTGKSRGWLYYNKQQAGTFRWLFHLRQVKGNHAPSVLIWGVTQPINGLGAIQFQPPNGGHWDYRPGHNNSGKEFFTKYPHPKWDVKKWTQCEIVGNQATGIARMACCPLPDGATRCKATEVLAFKDKKAARVGPLAIQIHNSGIEDEYKNLQLEYPVADPDKLITT</sequence>
<feature type="chain" id="PRO_5030903248" description="3-keto-alpha-glucoside-1,2-lyase/3-keto-2-hydroxy-glucal hydratase domain-containing protein" evidence="1">
    <location>
        <begin position="27"/>
        <end position="224"/>
    </location>
</feature>
<gene>
    <name evidence="3" type="ORF">HNR67_008567</name>
</gene>
<dbReference type="Gene3D" id="2.60.120.560">
    <property type="entry name" value="Exo-inulinase, domain 1"/>
    <property type="match status" value="1"/>
</dbReference>
<keyword evidence="4" id="KW-1185">Reference proteome</keyword>